<dbReference type="InterPro" id="IPR050093">
    <property type="entry name" value="ABC_SmlMolc_Importer"/>
</dbReference>
<dbReference type="GO" id="GO:0016887">
    <property type="term" value="F:ATP hydrolysis activity"/>
    <property type="evidence" value="ECO:0007669"/>
    <property type="project" value="InterPro"/>
</dbReference>
<dbReference type="Gene3D" id="3.40.50.300">
    <property type="entry name" value="P-loop containing nucleotide triphosphate hydrolases"/>
    <property type="match status" value="1"/>
</dbReference>
<feature type="domain" description="ABC transporter" evidence="6">
    <location>
        <begin position="1"/>
        <end position="189"/>
    </location>
</feature>
<organism evidence="7">
    <name type="scientific">marine metagenome</name>
    <dbReference type="NCBI Taxonomy" id="408172"/>
    <lineage>
        <taxon>unclassified sequences</taxon>
        <taxon>metagenomes</taxon>
        <taxon>ecological metagenomes</taxon>
    </lineage>
</organism>
<evidence type="ECO:0000256" key="5">
    <source>
        <dbReference type="ARBA" id="ARBA00023136"/>
    </source>
</evidence>
<evidence type="ECO:0000256" key="2">
    <source>
        <dbReference type="ARBA" id="ARBA00022475"/>
    </source>
</evidence>
<reference evidence="7" key="1">
    <citation type="submission" date="2018-05" db="EMBL/GenBank/DDBJ databases">
        <authorList>
            <person name="Lanie J.A."/>
            <person name="Ng W.-L."/>
            <person name="Kazmierczak K.M."/>
            <person name="Andrzejewski T.M."/>
            <person name="Davidsen T.M."/>
            <person name="Wayne K.J."/>
            <person name="Tettelin H."/>
            <person name="Glass J.I."/>
            <person name="Rusch D."/>
            <person name="Podicherti R."/>
            <person name="Tsui H.-C.T."/>
            <person name="Winkler M.E."/>
        </authorList>
    </citation>
    <scope>NUCLEOTIDE SEQUENCE</scope>
</reference>
<dbReference type="GO" id="GO:0005524">
    <property type="term" value="F:ATP binding"/>
    <property type="evidence" value="ECO:0007669"/>
    <property type="project" value="InterPro"/>
</dbReference>
<dbReference type="PANTHER" id="PTHR42781:SF1">
    <property type="entry name" value="THIAMINE IMPORT ATP-BINDING PROTEIN THIQ"/>
    <property type="match status" value="1"/>
</dbReference>
<keyword evidence="1" id="KW-0813">Transport</keyword>
<keyword evidence="2" id="KW-1003">Cell membrane</keyword>
<keyword evidence="3" id="KW-0997">Cell inner membrane</keyword>
<name>A0A381NDX3_9ZZZZ</name>
<protein>
    <recommendedName>
        <fullName evidence="6">ABC transporter domain-containing protein</fullName>
    </recommendedName>
</protein>
<dbReference type="InterPro" id="IPR027417">
    <property type="entry name" value="P-loop_NTPase"/>
</dbReference>
<accession>A0A381NDX3</accession>
<dbReference type="InterPro" id="IPR003439">
    <property type="entry name" value="ABC_transporter-like_ATP-bd"/>
</dbReference>
<dbReference type="PROSITE" id="PS50893">
    <property type="entry name" value="ABC_TRANSPORTER_2"/>
    <property type="match status" value="1"/>
</dbReference>
<keyword evidence="4" id="KW-1278">Translocase</keyword>
<evidence type="ECO:0000256" key="1">
    <source>
        <dbReference type="ARBA" id="ARBA00022448"/>
    </source>
</evidence>
<evidence type="ECO:0000259" key="6">
    <source>
        <dbReference type="PROSITE" id="PS50893"/>
    </source>
</evidence>
<evidence type="ECO:0000256" key="3">
    <source>
        <dbReference type="ARBA" id="ARBA00022519"/>
    </source>
</evidence>
<sequence>MSLIAGFEQPERGAIFVDGEDITALAPALRPVTILFQENNLFAHLSLARNIGLGRHPGLQLSAQDKTRIEEAVAAVGLEGLEDRLPESVSGGERQRAALARCLCQDRAVLLLDEPFNSLDPALRHEMRLLVDRLRRERCLTVLLVSHNPEEAAEIADTALFVHGGQVLEQGNLEELLKHPQTAQLAHYLGKSKE</sequence>
<proteinExistence type="predicted"/>
<evidence type="ECO:0000313" key="7">
    <source>
        <dbReference type="EMBL" id="SUZ52791.1"/>
    </source>
</evidence>
<dbReference type="PANTHER" id="PTHR42781">
    <property type="entry name" value="SPERMIDINE/PUTRESCINE IMPORT ATP-BINDING PROTEIN POTA"/>
    <property type="match status" value="1"/>
</dbReference>
<keyword evidence="5" id="KW-0472">Membrane</keyword>
<dbReference type="SUPFAM" id="SSF52540">
    <property type="entry name" value="P-loop containing nucleoside triphosphate hydrolases"/>
    <property type="match status" value="1"/>
</dbReference>
<dbReference type="AlphaFoldDB" id="A0A381NDX3"/>
<dbReference type="InterPro" id="IPR017871">
    <property type="entry name" value="ABC_transporter-like_CS"/>
</dbReference>
<evidence type="ECO:0000256" key="4">
    <source>
        <dbReference type="ARBA" id="ARBA00022967"/>
    </source>
</evidence>
<dbReference type="Pfam" id="PF00005">
    <property type="entry name" value="ABC_tran"/>
    <property type="match status" value="1"/>
</dbReference>
<dbReference type="PROSITE" id="PS00211">
    <property type="entry name" value="ABC_TRANSPORTER_1"/>
    <property type="match status" value="1"/>
</dbReference>
<dbReference type="EMBL" id="UINC01000295">
    <property type="protein sequence ID" value="SUZ52791.1"/>
    <property type="molecule type" value="Genomic_DNA"/>
</dbReference>
<gene>
    <name evidence="7" type="ORF">METZ01_LOCUS5645</name>
</gene>